<name>A0A7S3JFS6_9SPIT</name>
<dbReference type="AlphaFoldDB" id="A0A7S3JFS6"/>
<gene>
    <name evidence="1" type="ORF">EHAR0213_LOCUS10829</name>
</gene>
<proteinExistence type="predicted"/>
<accession>A0A7S3JFS6</accession>
<dbReference type="EMBL" id="HBII01026017">
    <property type="protein sequence ID" value="CAE0351914.1"/>
    <property type="molecule type" value="Transcribed_RNA"/>
</dbReference>
<reference evidence="1" key="1">
    <citation type="submission" date="2021-01" db="EMBL/GenBank/DDBJ databases">
        <authorList>
            <person name="Corre E."/>
            <person name="Pelletier E."/>
            <person name="Niang G."/>
            <person name="Scheremetjew M."/>
            <person name="Finn R."/>
            <person name="Kale V."/>
            <person name="Holt S."/>
            <person name="Cochrane G."/>
            <person name="Meng A."/>
            <person name="Brown T."/>
            <person name="Cohen L."/>
        </authorList>
    </citation>
    <scope>NUCLEOTIDE SEQUENCE</scope>
    <source>
        <strain evidence="1">FSP1.4</strain>
    </source>
</reference>
<protein>
    <submittedName>
        <fullName evidence="1">Uncharacterized protein</fullName>
    </submittedName>
</protein>
<sequence>MSKSIQHHCKELELLSHSVGLPRGNYLRAVLTKFPGLASFTLSTAKDILFEELARLLPVEEAKRISQGERDVSKLKSLAEESSHLLQLPAGLSTFKFGSKLKDSSCVECSSCELDIALCKRGRYEVYTVRADKISVFYSCHKLVGFVPKHNGEEDTLTVNNCINVIFSGGCRLVNYRDCADDSPYFTLAKLKISSQVRIKVKDISNMTTFLNIRPDQISSTHLAYLNNCQALTKPGVMHVALKLKKNESELFDETDEDTCTNYSMAGYDMKSISFKGLRYSSIDISDFDLTDDEFQSLMKEVQGQSHLCSINTSICSAAQIKSVAETFAHNVVTEFYKFKLNEKSLFSKLQAALKALAKKKWVAQVRVNNVLVYSKGLTTKASC</sequence>
<evidence type="ECO:0000313" key="1">
    <source>
        <dbReference type="EMBL" id="CAE0351914.1"/>
    </source>
</evidence>
<organism evidence="1">
    <name type="scientific">Euplotes harpa</name>
    <dbReference type="NCBI Taxonomy" id="151035"/>
    <lineage>
        <taxon>Eukaryota</taxon>
        <taxon>Sar</taxon>
        <taxon>Alveolata</taxon>
        <taxon>Ciliophora</taxon>
        <taxon>Intramacronucleata</taxon>
        <taxon>Spirotrichea</taxon>
        <taxon>Hypotrichia</taxon>
        <taxon>Euplotida</taxon>
        <taxon>Euplotidae</taxon>
        <taxon>Euplotes</taxon>
    </lineage>
</organism>